<keyword evidence="1" id="KW-0808">Transferase</keyword>
<dbReference type="Gene3D" id="1.20.59.10">
    <property type="entry name" value="Chorismate mutase"/>
    <property type="match status" value="1"/>
</dbReference>
<dbReference type="AlphaFoldDB" id="A0A2N6MNP3"/>
<dbReference type="InterPro" id="IPR036263">
    <property type="entry name" value="Chorismate_II_sf"/>
</dbReference>
<dbReference type="GO" id="GO:0016740">
    <property type="term" value="F:transferase activity"/>
    <property type="evidence" value="ECO:0007669"/>
    <property type="project" value="UniProtKB-KW"/>
</dbReference>
<protein>
    <submittedName>
        <fullName evidence="3">Chorismate mutase</fullName>
    </submittedName>
</protein>
<dbReference type="InterPro" id="IPR006268">
    <property type="entry name" value="DAHP_syn_2"/>
</dbReference>
<dbReference type="PROSITE" id="PS51168">
    <property type="entry name" value="CHORISMATE_MUT_2"/>
    <property type="match status" value="1"/>
</dbReference>
<gene>
    <name evidence="3" type="ORF">CEN41_01250</name>
</gene>
<dbReference type="InterPro" id="IPR002701">
    <property type="entry name" value="CM_II_prokaryot"/>
</dbReference>
<comment type="caution">
    <text evidence="3">The sequence shown here is derived from an EMBL/GenBank/DDBJ whole genome shotgun (WGS) entry which is preliminary data.</text>
</comment>
<evidence type="ECO:0000313" key="4">
    <source>
        <dbReference type="Proteomes" id="UP000234966"/>
    </source>
</evidence>
<dbReference type="PANTHER" id="PTHR43018">
    <property type="entry name" value="PHOSPHO-2-DEHYDRO-3-DEOXYHEPTONATE ALDOLASE"/>
    <property type="match status" value="1"/>
</dbReference>
<evidence type="ECO:0000313" key="3">
    <source>
        <dbReference type="EMBL" id="PMB48380.1"/>
    </source>
</evidence>
<evidence type="ECO:0000259" key="2">
    <source>
        <dbReference type="PROSITE" id="PS51168"/>
    </source>
</evidence>
<dbReference type="PANTHER" id="PTHR43018:SF1">
    <property type="entry name" value="PROTEIN AROA(G)"/>
    <property type="match status" value="1"/>
</dbReference>
<dbReference type="GO" id="GO:0004106">
    <property type="term" value="F:chorismate mutase activity"/>
    <property type="evidence" value="ECO:0007669"/>
    <property type="project" value="InterPro"/>
</dbReference>
<dbReference type="Pfam" id="PF01817">
    <property type="entry name" value="CM_2"/>
    <property type="match status" value="1"/>
</dbReference>
<sequence length="361" mass="39912">MSEPTIESLRKEVDAINLQLLELLNKRAALASQIGKLQTSQGMTLYDPQREADMLTALQMANQGPFSNATISALFKEIFKASLALEEKEARAKIVVQRKTPDQNTVIELPRGVKIGDGSFQIIAGACAVESFDQMDAVGEVLASEGVQIMRGMAYKPRSSPYDFQGMGEEGLKIARKVADKYNMVVVSEIMDASQIPMFQDYVDIFWVGARNMQNSFLLKALGKIRQPVILKRHFAATLKELLYSAEYIASGGNARIILMERGIRTFNEEVRNTLDIGAVPLLKMESHLPVIVDISHSAGRRDLANAFGRIAKASGADGLMVEVHPNPPVAMSDAKQQLFFDQFRALMAEIKTVTRPEKAY</sequence>
<evidence type="ECO:0000256" key="1">
    <source>
        <dbReference type="ARBA" id="ARBA00022679"/>
    </source>
</evidence>
<feature type="domain" description="Chorismate mutase" evidence="2">
    <location>
        <begin position="1"/>
        <end position="90"/>
    </location>
</feature>
<dbReference type="GO" id="GO:0009073">
    <property type="term" value="P:aromatic amino acid family biosynthetic process"/>
    <property type="evidence" value="ECO:0007669"/>
    <property type="project" value="InterPro"/>
</dbReference>
<dbReference type="NCBIfam" id="TIGR01361">
    <property type="entry name" value="DAHP_synth_Bsub"/>
    <property type="match status" value="1"/>
</dbReference>
<dbReference type="InterPro" id="IPR013785">
    <property type="entry name" value="Aldolase_TIM"/>
</dbReference>
<dbReference type="SUPFAM" id="SSF48600">
    <property type="entry name" value="Chorismate mutase II"/>
    <property type="match status" value="1"/>
</dbReference>
<proteinExistence type="predicted"/>
<dbReference type="NCBIfam" id="NF006421">
    <property type="entry name" value="PRK08673.1"/>
    <property type="match status" value="1"/>
</dbReference>
<reference evidence="3 4" key="1">
    <citation type="submission" date="2017-07" db="EMBL/GenBank/DDBJ databases">
        <title>Genomes of Fischerella (Mastigocladus) sp. strains.</title>
        <authorList>
            <person name="Miller S.R."/>
        </authorList>
    </citation>
    <scope>NUCLEOTIDE SEQUENCE [LARGE SCALE GENOMIC DNA]</scope>
    <source>
        <strain evidence="3 4">CCMEE 5330</strain>
    </source>
</reference>
<name>A0A2N6MNP3_9CYAN</name>
<dbReference type="Gene3D" id="3.20.20.70">
    <property type="entry name" value="Aldolase class I"/>
    <property type="match status" value="1"/>
</dbReference>
<dbReference type="Pfam" id="PF00793">
    <property type="entry name" value="DAHP_synth_1"/>
    <property type="match status" value="1"/>
</dbReference>
<dbReference type="InterPro" id="IPR006218">
    <property type="entry name" value="DAHP1/KDSA"/>
</dbReference>
<dbReference type="GO" id="GO:0046417">
    <property type="term" value="P:chorismate metabolic process"/>
    <property type="evidence" value="ECO:0007669"/>
    <property type="project" value="InterPro"/>
</dbReference>
<dbReference type="SUPFAM" id="SSF51569">
    <property type="entry name" value="Aldolase"/>
    <property type="match status" value="1"/>
</dbReference>
<dbReference type="InterPro" id="IPR010954">
    <property type="entry name" value="Chorismate_mutase_GmP-bac"/>
</dbReference>
<organism evidence="3 4">
    <name type="scientific">Fischerella thermalis CCMEE 5330</name>
    <dbReference type="NCBI Taxonomy" id="2019670"/>
    <lineage>
        <taxon>Bacteria</taxon>
        <taxon>Bacillati</taxon>
        <taxon>Cyanobacteriota</taxon>
        <taxon>Cyanophyceae</taxon>
        <taxon>Nostocales</taxon>
        <taxon>Hapalosiphonaceae</taxon>
        <taxon>Fischerella</taxon>
    </lineage>
</organism>
<dbReference type="InterPro" id="IPR052899">
    <property type="entry name" value="Class-I_DAHP_synthase"/>
</dbReference>
<dbReference type="InterPro" id="IPR036979">
    <property type="entry name" value="CM_dom_sf"/>
</dbReference>
<dbReference type="NCBIfam" id="TIGR01801">
    <property type="entry name" value="CM_A"/>
    <property type="match status" value="1"/>
</dbReference>
<dbReference type="EMBL" id="NMQI01000029">
    <property type="protein sequence ID" value="PMB48380.1"/>
    <property type="molecule type" value="Genomic_DNA"/>
</dbReference>
<dbReference type="NCBIfam" id="NF009239">
    <property type="entry name" value="PRK12595.1"/>
    <property type="match status" value="1"/>
</dbReference>
<dbReference type="GO" id="GO:0016832">
    <property type="term" value="F:aldehyde-lyase activity"/>
    <property type="evidence" value="ECO:0007669"/>
    <property type="project" value="InterPro"/>
</dbReference>
<accession>A0A2N6MNP3</accession>
<dbReference type="SMART" id="SM00830">
    <property type="entry name" value="CM_2"/>
    <property type="match status" value="1"/>
</dbReference>
<dbReference type="Proteomes" id="UP000234966">
    <property type="component" value="Unassembled WGS sequence"/>
</dbReference>